<dbReference type="Proteomes" id="UP000261540">
    <property type="component" value="Unplaced"/>
</dbReference>
<reference evidence="2" key="1">
    <citation type="submission" date="2025-08" db="UniProtKB">
        <authorList>
            <consortium name="Ensembl"/>
        </authorList>
    </citation>
    <scope>IDENTIFICATION</scope>
</reference>
<proteinExistence type="predicted"/>
<name>A0A3B3S7Q3_9TELE</name>
<dbReference type="Ensembl" id="ENSPKIT00000006764.1">
    <property type="protein sequence ID" value="ENSPKIP00000026016.1"/>
    <property type="gene ID" value="ENSPKIG00000008666.1"/>
</dbReference>
<reference evidence="2" key="2">
    <citation type="submission" date="2025-09" db="UniProtKB">
        <authorList>
            <consortium name="Ensembl"/>
        </authorList>
    </citation>
    <scope>IDENTIFICATION</scope>
</reference>
<accession>A0A3B3S7Q3</accession>
<evidence type="ECO:0000256" key="1">
    <source>
        <dbReference type="SAM" id="MobiDB-lite"/>
    </source>
</evidence>
<sequence length="230" mass="27956">SDNDTLNLIRWRVANEALFTGKRNSSIKGFVREYNLEGKVAAARVKRKWENLKQKYKDLRNPFTGVSTEGGEVTAVSWKWYTEMDEALGGRPLVMPPTLIASDALPSPVLQHKRRRTSDFVLLIKEIEEREEHGERDAEAREEKRLQEAEDKEERLEQERLEREERREDEAREREEKRDREAREREERRDKEAREREERRDREAREREERRDREAREREERRDREARERE</sequence>
<dbReference type="AlphaFoldDB" id="A0A3B3S7Q3"/>
<keyword evidence="3" id="KW-1185">Reference proteome</keyword>
<protein>
    <submittedName>
        <fullName evidence="2">Uncharacterized protein</fullName>
    </submittedName>
</protein>
<feature type="region of interest" description="Disordered" evidence="1">
    <location>
        <begin position="131"/>
        <end position="230"/>
    </location>
</feature>
<evidence type="ECO:0000313" key="3">
    <source>
        <dbReference type="Proteomes" id="UP000261540"/>
    </source>
</evidence>
<organism evidence="2 3">
    <name type="scientific">Paramormyrops kingsleyae</name>
    <dbReference type="NCBI Taxonomy" id="1676925"/>
    <lineage>
        <taxon>Eukaryota</taxon>
        <taxon>Metazoa</taxon>
        <taxon>Chordata</taxon>
        <taxon>Craniata</taxon>
        <taxon>Vertebrata</taxon>
        <taxon>Euteleostomi</taxon>
        <taxon>Actinopterygii</taxon>
        <taxon>Neopterygii</taxon>
        <taxon>Teleostei</taxon>
        <taxon>Osteoglossocephala</taxon>
        <taxon>Osteoglossomorpha</taxon>
        <taxon>Osteoglossiformes</taxon>
        <taxon>Mormyridae</taxon>
        <taxon>Paramormyrops</taxon>
    </lineage>
</organism>
<evidence type="ECO:0000313" key="2">
    <source>
        <dbReference type="Ensembl" id="ENSPKIP00000026016.1"/>
    </source>
</evidence>
<dbReference type="STRING" id="1676925.ENSPKIP00000026016"/>
<dbReference type="GeneTree" id="ENSGT00940000177432"/>